<dbReference type="InterPro" id="IPR054241">
    <property type="entry name" value="DUF6968"/>
</dbReference>
<reference evidence="3" key="1">
    <citation type="journal article" date="2014" name="Int. J. Syst. Evol. Microbiol.">
        <title>Complete genome sequence of Corynebacterium casei LMG S-19264T (=DSM 44701T), isolated from a smear-ripened cheese.</title>
        <authorList>
            <consortium name="US DOE Joint Genome Institute (JGI-PGF)"/>
            <person name="Walter F."/>
            <person name="Albersmeier A."/>
            <person name="Kalinowski J."/>
            <person name="Ruckert C."/>
        </authorList>
    </citation>
    <scope>NUCLEOTIDE SEQUENCE</scope>
    <source>
        <strain evidence="3">JCM 4637</strain>
    </source>
</reference>
<protein>
    <recommendedName>
        <fullName evidence="2">DUF6968 domain-containing protein</fullName>
    </recommendedName>
</protein>
<dbReference type="AlphaFoldDB" id="A0A918WRX4"/>
<feature type="region of interest" description="Disordered" evidence="1">
    <location>
        <begin position="58"/>
        <end position="79"/>
    </location>
</feature>
<dbReference type="EMBL" id="BMVC01000001">
    <property type="protein sequence ID" value="GHC76619.1"/>
    <property type="molecule type" value="Genomic_DNA"/>
</dbReference>
<dbReference type="Proteomes" id="UP000638353">
    <property type="component" value="Unassembled WGS sequence"/>
</dbReference>
<organism evidence="3 4">
    <name type="scientific">Streptomyces finlayi</name>
    <dbReference type="NCBI Taxonomy" id="67296"/>
    <lineage>
        <taxon>Bacteria</taxon>
        <taxon>Bacillati</taxon>
        <taxon>Actinomycetota</taxon>
        <taxon>Actinomycetes</taxon>
        <taxon>Kitasatosporales</taxon>
        <taxon>Streptomycetaceae</taxon>
        <taxon>Streptomyces</taxon>
    </lineage>
</organism>
<comment type="caution">
    <text evidence="3">The sequence shown here is derived from an EMBL/GenBank/DDBJ whole genome shotgun (WGS) entry which is preliminary data.</text>
</comment>
<dbReference type="Pfam" id="PF22302">
    <property type="entry name" value="DUF6968"/>
    <property type="match status" value="1"/>
</dbReference>
<accession>A0A918WRX4</accession>
<feature type="domain" description="DUF6968" evidence="2">
    <location>
        <begin position="21"/>
        <end position="111"/>
    </location>
</feature>
<evidence type="ECO:0000313" key="4">
    <source>
        <dbReference type="Proteomes" id="UP000638353"/>
    </source>
</evidence>
<evidence type="ECO:0000313" key="3">
    <source>
        <dbReference type="EMBL" id="GHC76619.1"/>
    </source>
</evidence>
<sequence length="116" mass="12541">MELPSARHVVTPMSEHLNVIATRIFEAGEEREIVVTFGAPLPVGEDEWVCTYRISGLTRPDGQPLSSSSEGGESHGHDGVQAIRGALTMANATLVNARTKWGVPLTFLGQQDLMLE</sequence>
<reference evidence="3" key="2">
    <citation type="submission" date="2020-09" db="EMBL/GenBank/DDBJ databases">
        <authorList>
            <person name="Sun Q."/>
            <person name="Ohkuma M."/>
        </authorList>
    </citation>
    <scope>NUCLEOTIDE SEQUENCE</scope>
    <source>
        <strain evidence="3">JCM 4637</strain>
    </source>
</reference>
<gene>
    <name evidence="3" type="ORF">GCM10010334_00390</name>
</gene>
<evidence type="ECO:0000256" key="1">
    <source>
        <dbReference type="SAM" id="MobiDB-lite"/>
    </source>
</evidence>
<proteinExistence type="predicted"/>
<name>A0A918WRX4_9ACTN</name>
<evidence type="ECO:0000259" key="2">
    <source>
        <dbReference type="Pfam" id="PF22302"/>
    </source>
</evidence>